<dbReference type="InterPro" id="IPR051396">
    <property type="entry name" value="Bact_Antivir_Def_Nuclease"/>
</dbReference>
<dbReference type="GO" id="GO:0016887">
    <property type="term" value="F:ATP hydrolysis activity"/>
    <property type="evidence" value="ECO:0007669"/>
    <property type="project" value="InterPro"/>
</dbReference>
<dbReference type="EMBL" id="ATBP01000480">
    <property type="protein sequence ID" value="ETR70133.1"/>
    <property type="molecule type" value="Genomic_DNA"/>
</dbReference>
<evidence type="ECO:0000313" key="3">
    <source>
        <dbReference type="EMBL" id="ETR70133.1"/>
    </source>
</evidence>
<name>A0A1V1P5Q1_9BACT</name>
<reference evidence="4" key="1">
    <citation type="submission" date="2012-11" db="EMBL/GenBank/DDBJ databases">
        <authorList>
            <person name="Lucero-Rivera Y.E."/>
            <person name="Tovar-Ramirez D."/>
        </authorList>
    </citation>
    <scope>NUCLEOTIDE SEQUENCE [LARGE SCALE GENOMIC DNA]</scope>
    <source>
        <strain evidence="4">Araruama</strain>
    </source>
</reference>
<accession>A0A1V1P5Q1</accession>
<feature type="domain" description="DUF3696" evidence="1">
    <location>
        <begin position="328"/>
        <end position="387"/>
    </location>
</feature>
<dbReference type="PIRSF" id="PIRSF034888">
    <property type="entry name" value="P-loop_UCP034888"/>
    <property type="match status" value="1"/>
</dbReference>
<dbReference type="Pfam" id="PF13304">
    <property type="entry name" value="AAA_21"/>
    <property type="match status" value="1"/>
</dbReference>
<dbReference type="InterPro" id="IPR027417">
    <property type="entry name" value="P-loop_NTPase"/>
</dbReference>
<dbReference type="AlphaFoldDB" id="A0A1V1P5Q1"/>
<dbReference type="InterPro" id="IPR022532">
    <property type="entry name" value="DUF3696"/>
</dbReference>
<proteinExistence type="predicted"/>
<sequence>MIQNIQLTNFKCFKKIVLPVRCLNILTGTNGMGKSSFIQSLLILRQSYLNASKKSDLQYISLNGTFAEIGCYEDAIFRDFEKNKPFIKIQIEFSNKKASWKTNNYENEEDVRLSVKIRNVNLKLFSAESLFKPKCFQFLQAERTGPRDSFDTDNYKLNEKDFGKDGRYAQHYFIENRTKAIPIEQLSHPDESVLLLDYQMNAWLSEISPNVRVKSDFDMMDKTRINPLFSYPSAEFDRKPFKAKNVGFGISYVFSVVLSVLTANSGDLIIIENPESHLHPKGQTKLAELICLAAANGVQFFIETHSDHIINGVRISAKQFELNNQWGIKPEDVHIVYFNREKYEQATEASLIKLDSKGQLYQRINGKVNSELPYGFFDELGNSLAKLI</sequence>
<keyword evidence="3" id="KW-0378">Hydrolase</keyword>
<dbReference type="GO" id="GO:0004519">
    <property type="term" value="F:endonuclease activity"/>
    <property type="evidence" value="ECO:0007669"/>
    <property type="project" value="UniProtKB-KW"/>
</dbReference>
<dbReference type="Pfam" id="PF12476">
    <property type="entry name" value="DUF3696"/>
    <property type="match status" value="1"/>
</dbReference>
<evidence type="ECO:0000259" key="1">
    <source>
        <dbReference type="Pfam" id="PF12476"/>
    </source>
</evidence>
<dbReference type="InterPro" id="IPR014592">
    <property type="entry name" value="P-loop_UCP034888"/>
</dbReference>
<dbReference type="GO" id="GO:0005524">
    <property type="term" value="F:ATP binding"/>
    <property type="evidence" value="ECO:0007669"/>
    <property type="project" value="InterPro"/>
</dbReference>
<dbReference type="SUPFAM" id="SSF52540">
    <property type="entry name" value="P-loop containing nucleoside triphosphate hydrolases"/>
    <property type="match status" value="1"/>
</dbReference>
<evidence type="ECO:0000259" key="2">
    <source>
        <dbReference type="Pfam" id="PF13304"/>
    </source>
</evidence>
<dbReference type="Proteomes" id="UP000189670">
    <property type="component" value="Unassembled WGS sequence"/>
</dbReference>
<feature type="domain" description="ATPase AAA-type core" evidence="2">
    <location>
        <begin position="23"/>
        <end position="311"/>
    </location>
</feature>
<dbReference type="PANTHER" id="PTHR43581:SF2">
    <property type="entry name" value="EXCINUCLEASE ATPASE SUBUNIT"/>
    <property type="match status" value="1"/>
</dbReference>
<comment type="caution">
    <text evidence="3">The sequence shown here is derived from an EMBL/GenBank/DDBJ whole genome shotgun (WGS) entry which is preliminary data.</text>
</comment>
<evidence type="ECO:0000313" key="4">
    <source>
        <dbReference type="Proteomes" id="UP000189670"/>
    </source>
</evidence>
<keyword evidence="3" id="KW-0540">Nuclease</keyword>
<keyword evidence="3" id="KW-0255">Endonuclease</keyword>
<organism evidence="3 4">
    <name type="scientific">Candidatus Magnetoglobus multicellularis str. Araruama</name>
    <dbReference type="NCBI Taxonomy" id="890399"/>
    <lineage>
        <taxon>Bacteria</taxon>
        <taxon>Pseudomonadati</taxon>
        <taxon>Thermodesulfobacteriota</taxon>
        <taxon>Desulfobacteria</taxon>
        <taxon>Desulfobacterales</taxon>
        <taxon>Desulfobacteraceae</taxon>
        <taxon>Candidatus Magnetoglobus</taxon>
    </lineage>
</organism>
<gene>
    <name evidence="3" type="ORF">OMM_03456</name>
</gene>
<dbReference type="InterPro" id="IPR003959">
    <property type="entry name" value="ATPase_AAA_core"/>
</dbReference>
<protein>
    <submittedName>
        <fullName evidence="3">ATP-dependent endonuclease (OLD family protein)</fullName>
    </submittedName>
</protein>
<dbReference type="PANTHER" id="PTHR43581">
    <property type="entry name" value="ATP/GTP PHOSPHATASE"/>
    <property type="match status" value="1"/>
</dbReference>
<dbReference type="Gene3D" id="3.40.50.300">
    <property type="entry name" value="P-loop containing nucleotide triphosphate hydrolases"/>
    <property type="match status" value="1"/>
</dbReference>